<evidence type="ECO:0000313" key="2">
    <source>
        <dbReference type="EMBL" id="MFD2648272.1"/>
    </source>
</evidence>
<sequence>MTIENPGTTDNGALSDVENKAKHDMGEAKETLRSDLDAVSRRAAEDVDALKREAKGQIDSVAEQATQKVRSFADDQKTLAASQITGVASAISRVADELEGTEQATIGRYARDLANGLERFGRDVDGKNPEDLMGMAQQFGRSQPLAFLGAAALAGFVASRFAGASAQRRQQPSPATSYTSSTTTQPAPTNLGASGNGTEFARQGQSYTGGQDVTG</sequence>
<feature type="compositionally biased region" description="Basic and acidic residues" evidence="1">
    <location>
        <begin position="17"/>
        <end position="33"/>
    </location>
</feature>
<evidence type="ECO:0000313" key="3">
    <source>
        <dbReference type="Proteomes" id="UP001597521"/>
    </source>
</evidence>
<feature type="region of interest" description="Disordered" evidence="1">
    <location>
        <begin position="163"/>
        <end position="215"/>
    </location>
</feature>
<dbReference type="EMBL" id="JBHUNP010000001">
    <property type="protein sequence ID" value="MFD2648272.1"/>
    <property type="molecule type" value="Genomic_DNA"/>
</dbReference>
<feature type="compositionally biased region" description="Polar residues" evidence="1">
    <location>
        <begin position="1"/>
        <end position="12"/>
    </location>
</feature>
<evidence type="ECO:0000256" key="1">
    <source>
        <dbReference type="SAM" id="MobiDB-lite"/>
    </source>
</evidence>
<gene>
    <name evidence="2" type="ORF">ACFSX5_10760</name>
</gene>
<feature type="compositionally biased region" description="Polar residues" evidence="1">
    <location>
        <begin position="191"/>
        <end position="215"/>
    </location>
</feature>
<protein>
    <submittedName>
        <fullName evidence="2">Nutrient deprivation-induced protein</fullName>
    </submittedName>
</protein>
<keyword evidence="3" id="KW-1185">Reference proteome</keyword>
<reference evidence="3" key="1">
    <citation type="journal article" date="2019" name="Int. J. Syst. Evol. Microbiol.">
        <title>The Global Catalogue of Microorganisms (GCM) 10K type strain sequencing project: providing services to taxonomists for standard genome sequencing and annotation.</title>
        <authorList>
            <consortium name="The Broad Institute Genomics Platform"/>
            <consortium name="The Broad Institute Genome Sequencing Center for Infectious Disease"/>
            <person name="Wu L."/>
            <person name="Ma J."/>
        </authorList>
    </citation>
    <scope>NUCLEOTIDE SEQUENCE [LARGE SCALE GENOMIC DNA]</scope>
    <source>
        <strain evidence="3">CCM 7427</strain>
    </source>
</reference>
<name>A0ABW5QKJ6_9HYPH</name>
<comment type="caution">
    <text evidence="2">The sequence shown here is derived from an EMBL/GenBank/DDBJ whole genome shotgun (WGS) entry which is preliminary data.</text>
</comment>
<organism evidence="2 3">
    <name type="scientific">Devosia albogilva</name>
    <dbReference type="NCBI Taxonomy" id="429726"/>
    <lineage>
        <taxon>Bacteria</taxon>
        <taxon>Pseudomonadati</taxon>
        <taxon>Pseudomonadota</taxon>
        <taxon>Alphaproteobacteria</taxon>
        <taxon>Hyphomicrobiales</taxon>
        <taxon>Devosiaceae</taxon>
        <taxon>Devosia</taxon>
    </lineage>
</organism>
<proteinExistence type="predicted"/>
<accession>A0ABW5QKJ6</accession>
<feature type="region of interest" description="Disordered" evidence="1">
    <location>
        <begin position="1"/>
        <end position="33"/>
    </location>
</feature>
<dbReference type="Gene3D" id="1.20.120.20">
    <property type="entry name" value="Apolipoprotein"/>
    <property type="match status" value="1"/>
</dbReference>
<dbReference type="Proteomes" id="UP001597521">
    <property type="component" value="Unassembled WGS sequence"/>
</dbReference>
<feature type="compositionally biased region" description="Low complexity" evidence="1">
    <location>
        <begin position="170"/>
        <end position="189"/>
    </location>
</feature>
<dbReference type="RefSeq" id="WP_386833397.1">
    <property type="nucleotide sequence ID" value="NZ_JBHUNP010000001.1"/>
</dbReference>